<evidence type="ECO:0000256" key="2">
    <source>
        <dbReference type="SAM" id="SignalP"/>
    </source>
</evidence>
<name>A0A4R1XUB4_ACICA</name>
<organism evidence="3 4">
    <name type="scientific">Acinetobacter calcoaceticus</name>
    <dbReference type="NCBI Taxonomy" id="471"/>
    <lineage>
        <taxon>Bacteria</taxon>
        <taxon>Pseudomonadati</taxon>
        <taxon>Pseudomonadota</taxon>
        <taxon>Gammaproteobacteria</taxon>
        <taxon>Moraxellales</taxon>
        <taxon>Moraxellaceae</taxon>
        <taxon>Acinetobacter</taxon>
        <taxon>Acinetobacter calcoaceticus/baumannii complex</taxon>
    </lineage>
</organism>
<protein>
    <recommendedName>
        <fullName evidence="5">Lipoprotein</fullName>
    </recommendedName>
</protein>
<dbReference type="AlphaFoldDB" id="A0A4R1XUB4"/>
<feature type="region of interest" description="Disordered" evidence="1">
    <location>
        <begin position="228"/>
        <end position="248"/>
    </location>
</feature>
<feature type="signal peptide" evidence="2">
    <location>
        <begin position="1"/>
        <end position="18"/>
    </location>
</feature>
<feature type="compositionally biased region" description="Basic and acidic residues" evidence="1">
    <location>
        <begin position="47"/>
        <end position="57"/>
    </location>
</feature>
<feature type="compositionally biased region" description="Polar residues" evidence="1">
    <location>
        <begin position="26"/>
        <end position="36"/>
    </location>
</feature>
<dbReference type="OrthoDB" id="5393649at2"/>
<sequence>MKQLNLLFLFLCVMFLAACSKKSEMSSTDSAANSPSEAADVANATETKSEHLGTKWGDDISSHVTEVELKRMSSEPIAEIMMRYANKDYQGRSVNSISLLAGKISFSVVDDQGNALPIYRSGENYYLAGKDGQSYQLKYENHTGKTYEVVASVDGLDVLNGSAASRKSSGYVLNPNANLLIEGFRKSESAVASFTFSKPRDAYAANTDSGSVKNTGIIGTVLYQLEAPDQEQKPKTKYAPGPKAFPAD</sequence>
<evidence type="ECO:0000313" key="4">
    <source>
        <dbReference type="Proteomes" id="UP000294963"/>
    </source>
</evidence>
<dbReference type="PROSITE" id="PS51257">
    <property type="entry name" value="PROKAR_LIPOPROTEIN"/>
    <property type="match status" value="1"/>
</dbReference>
<accession>A0A4R1XUB4</accession>
<keyword evidence="4" id="KW-1185">Reference proteome</keyword>
<dbReference type="Proteomes" id="UP000294963">
    <property type="component" value="Unassembled WGS sequence"/>
</dbReference>
<comment type="caution">
    <text evidence="3">The sequence shown here is derived from an EMBL/GenBank/DDBJ whole genome shotgun (WGS) entry which is preliminary data.</text>
</comment>
<proteinExistence type="predicted"/>
<dbReference type="EMBL" id="SLVJ01000008">
    <property type="protein sequence ID" value="TCM67556.1"/>
    <property type="molecule type" value="Genomic_DNA"/>
</dbReference>
<keyword evidence="2" id="KW-0732">Signal</keyword>
<feature type="chain" id="PRO_5021004026" description="Lipoprotein" evidence="2">
    <location>
        <begin position="19"/>
        <end position="248"/>
    </location>
</feature>
<gene>
    <name evidence="3" type="ORF">EC844_10873</name>
</gene>
<reference evidence="3 4" key="1">
    <citation type="submission" date="2019-03" db="EMBL/GenBank/DDBJ databases">
        <title>Genomic analyses of the natural microbiome of Caenorhabditis elegans.</title>
        <authorList>
            <person name="Samuel B."/>
        </authorList>
    </citation>
    <scope>NUCLEOTIDE SEQUENCE [LARGE SCALE GENOMIC DNA]</scope>
    <source>
        <strain evidence="3 4">JUb89</strain>
    </source>
</reference>
<evidence type="ECO:0008006" key="5">
    <source>
        <dbReference type="Google" id="ProtNLM"/>
    </source>
</evidence>
<evidence type="ECO:0000313" key="3">
    <source>
        <dbReference type="EMBL" id="TCM67556.1"/>
    </source>
</evidence>
<feature type="region of interest" description="Disordered" evidence="1">
    <location>
        <begin position="26"/>
        <end position="57"/>
    </location>
</feature>
<evidence type="ECO:0000256" key="1">
    <source>
        <dbReference type="SAM" id="MobiDB-lite"/>
    </source>
</evidence>